<dbReference type="Pfam" id="PF00009">
    <property type="entry name" value="GTP_EFTU"/>
    <property type="match status" value="1"/>
</dbReference>
<dbReference type="GO" id="GO:0034511">
    <property type="term" value="F:U3 snoRNA binding"/>
    <property type="evidence" value="ECO:0007669"/>
    <property type="project" value="TreeGrafter"/>
</dbReference>
<comment type="catalytic activity">
    <reaction evidence="9">
        <text>GTP + H2O = GDP + phosphate + H(+)</text>
        <dbReference type="Rhea" id="RHEA:19669"/>
        <dbReference type="ChEBI" id="CHEBI:15377"/>
        <dbReference type="ChEBI" id="CHEBI:15378"/>
        <dbReference type="ChEBI" id="CHEBI:37565"/>
        <dbReference type="ChEBI" id="CHEBI:43474"/>
        <dbReference type="ChEBI" id="CHEBI:58189"/>
    </reaction>
    <physiologicalReaction direction="left-to-right" evidence="9">
        <dbReference type="Rhea" id="RHEA:19670"/>
    </physiologicalReaction>
</comment>
<dbReference type="InterPro" id="IPR012948">
    <property type="entry name" value="AARP2CN"/>
</dbReference>
<feature type="region of interest" description="Disordered" evidence="12">
    <location>
        <begin position="1403"/>
        <end position="1425"/>
    </location>
</feature>
<dbReference type="InterPro" id="IPR027417">
    <property type="entry name" value="P-loop_NTPase"/>
</dbReference>
<feature type="region of interest" description="Disordered" evidence="12">
    <location>
        <begin position="1442"/>
        <end position="1529"/>
    </location>
</feature>
<feature type="coiled-coil region" evidence="11">
    <location>
        <begin position="1063"/>
        <end position="1097"/>
    </location>
</feature>
<evidence type="ECO:0000259" key="13">
    <source>
        <dbReference type="PROSITE" id="PS51714"/>
    </source>
</evidence>
<dbReference type="GO" id="GO:0030686">
    <property type="term" value="C:90S preribosome"/>
    <property type="evidence" value="ECO:0007669"/>
    <property type="project" value="TreeGrafter"/>
</dbReference>
<evidence type="ECO:0000256" key="4">
    <source>
        <dbReference type="ARBA" id="ARBA00022741"/>
    </source>
</evidence>
<keyword evidence="14" id="KW-1185">Reference proteome</keyword>
<dbReference type="GO" id="GO:0000462">
    <property type="term" value="P:maturation of SSU-rRNA from tricistronic rRNA transcript (SSU-rRNA, 5.8S rRNA, LSU-rRNA)"/>
    <property type="evidence" value="ECO:0007669"/>
    <property type="project" value="TreeGrafter"/>
</dbReference>
<dbReference type="Pfam" id="PF23154">
    <property type="entry name" value="KANSL3_1st"/>
    <property type="match status" value="1"/>
</dbReference>
<dbReference type="InterPro" id="IPR000795">
    <property type="entry name" value="T_Tr_GTP-bd_dom"/>
</dbReference>
<dbReference type="InterPro" id="IPR056519">
    <property type="entry name" value="KANSL3_1st"/>
</dbReference>
<evidence type="ECO:0000256" key="7">
    <source>
        <dbReference type="ARBA" id="ARBA00023134"/>
    </source>
</evidence>
<dbReference type="PROSITE" id="PS51714">
    <property type="entry name" value="G_BMS1"/>
    <property type="match status" value="1"/>
</dbReference>
<evidence type="ECO:0000256" key="6">
    <source>
        <dbReference type="ARBA" id="ARBA00022840"/>
    </source>
</evidence>
<feature type="compositionally biased region" description="Acidic residues" evidence="12">
    <location>
        <begin position="431"/>
        <end position="478"/>
    </location>
</feature>
<feature type="compositionally biased region" description="Basic residues" evidence="12">
    <location>
        <begin position="38"/>
        <end position="60"/>
    </location>
</feature>
<feature type="region of interest" description="Disordered" evidence="12">
    <location>
        <begin position="425"/>
        <end position="488"/>
    </location>
</feature>
<dbReference type="PANTHER" id="PTHR12858">
    <property type="entry name" value="RIBOSOME BIOGENESIS PROTEIN"/>
    <property type="match status" value="1"/>
</dbReference>
<name>A0AAF5CYY1_STRER</name>
<dbReference type="GO" id="GO:0032040">
    <property type="term" value="C:small-subunit processome"/>
    <property type="evidence" value="ECO:0007669"/>
    <property type="project" value="UniProtKB-ARBA"/>
</dbReference>
<dbReference type="GO" id="GO:0000479">
    <property type="term" value="P:endonucleolytic cleavage of tricistronic rRNA transcript (SSU-rRNA, 5.8S rRNA, LSU-rRNA)"/>
    <property type="evidence" value="ECO:0007669"/>
    <property type="project" value="TreeGrafter"/>
</dbReference>
<feature type="region of interest" description="Disordered" evidence="12">
    <location>
        <begin position="38"/>
        <end position="64"/>
    </location>
</feature>
<dbReference type="CDD" id="cd01882">
    <property type="entry name" value="BMS1"/>
    <property type="match status" value="1"/>
</dbReference>
<dbReference type="Pfam" id="PF08142">
    <property type="entry name" value="AARP2CN"/>
    <property type="match status" value="1"/>
</dbReference>
<keyword evidence="3" id="KW-0597">Phosphoprotein</keyword>
<evidence type="ECO:0000256" key="5">
    <source>
        <dbReference type="ARBA" id="ARBA00022801"/>
    </source>
</evidence>
<dbReference type="InterPro" id="IPR013869">
    <property type="entry name" value="DUF1757"/>
</dbReference>
<reference evidence="15" key="1">
    <citation type="submission" date="2024-02" db="UniProtKB">
        <authorList>
            <consortium name="WormBaseParasite"/>
        </authorList>
    </citation>
    <scope>IDENTIFICATION</scope>
</reference>
<accession>A0AAF5CYY1</accession>
<dbReference type="SUPFAM" id="SSF52540">
    <property type="entry name" value="P-loop containing nucleoside triphosphate hydrolases"/>
    <property type="match status" value="1"/>
</dbReference>
<evidence type="ECO:0000256" key="8">
    <source>
        <dbReference type="ARBA" id="ARBA00023242"/>
    </source>
</evidence>
<sequence>FKTQVGYSQSDCFLHSQTNILLLWNYLYLIRMDEIPSKKQKTHRSHKVGGKASKASKKQPRTNVGSNAKAFTFKSANRARTAIKRSANISERKKHIPLIDTTPLEPPPIIVAIVGPSKVGKSTLIKGLVKHYLHLTMNSLKGPISIVTGKTRRVTFIEVENEVNSMIDIAKVADLVLLMIDASYGIEVEVFEFINICQTHGMPKIIGVLTHLDLIKKTSELRKTKKNLKHRFWTEIYDGAKLFYLSGLKRDQYLNAEMKNLARFISVVKFRPIIWRQNHSYLLVDRFEDLTNPEDVRKNPKCDRSVSLYGYIRGSNMKSENDVHISGVGDFKIKEICTLSDPCALPDKKKMKRTLNDKERTVYAPFSGLGGIVYDKDAIYVESSLMEKKDDPEKNGLISQFDELKETVDKKVSKSQMKLLEKSNKAIEISQESESELSDEENSIEDEDEGEDIDEEDFSDEEMIEDEEDLDETEEESEPVPKKSKFIEGYEKVEENGEDWHNLTMKAKSLWKKGKDNKINWNKFIYNPLKIEEEDSNDEDNNNTDFSGGLFKILKKEKEKINISLENQEDGYCYTTPCTSNSLTSGFFKTRNWSDDATKQLIKDCFVTGKWDNEDDAFKMDEFDEETGVCKDSDDSDNDSDDNGESIDSDDKSNNPNFISDKKALHKEKISKKREKLKAQFNAEYDENNEAYNTLKEELDVQARLNKTIFDGMDEGTREKLEGWRAGKYVRIEFESLPCEFVDNFNTTRPYIIGGLLPGEQNLAYIESRIKKHRWYDRILKSRDPLIISCGWRRFQTVSVYTIQDHNMRHRFLKYTPQYMFCHAHFWAPIVPQNTGFLAVQSLDEEKKSFRIAATGVVLSNNKTSDVVKKLKIVGYPYEIFKKTAFIKGMFTSKLEVAKFEGASLKTVSGIRGQIKKALSTPEGAFRATFEDMISKSDIVFLRSWISVEIPKFFTPITDKLLNSTDKWIGMKTTGRLRFEKGIVLEHDPNTNYKNVERKEYVKKDLVISKDLQKALPYQLKPKVADVKKDNREPIVKKYTAIELSHEDEKVESFMQSVKDVYKNKLEKEKQKNLARLEKRNKELQEIEEKKMRKSKQTKKNICRRMSKQEQARIYMLGLDEWFYNFTQFIYDLSTPESLATIKAPYTEMCIYGTFKCVEISSVVGGLIVHPIYRFYLWKKTTPETMTSNTSKIIRNKCRKLNGRFLLGGLFMGPLLTLAYQAGTRMSESEAKDFCYKVRCDTDGLVQDRCAVTLGLVGWYWKRFQGAVDGVNIGLLYSLIHNYLIKEYGSPLFKDRVPVDKKYASVKDIEEKNTAFIILFFSFILIIMVKRKPTKSDISNSNGTILEGTESYIVELPDEGPNIRRSSRTRRATATILTSDLSLPSFNSPSFCRDSVSIVEESAPLPKKRRVSESSVKRARKKSLGTTTVIPDETVVLPDNNKKTVEEDKAVSSECPISDEPVKSDNLEDTSMTSETGRGKRMKKPKKFADEEIIESLPRKKSISKAKNLTANKNDQSLNEDKPQIANDNTEKEIKVDILKNKSFDLSGEEDVKCNSVKKKSSKLKSKNNEDDERELNMVESADYNIFSLSSKIGILNFGNGFSILDRLNSVKQMKIQRENEKKLEALRKEQEKKERAEKRKQELQKKRQEQKLLSLQAQNTYFPGFNYFMQNSMDISHDNTPDPDYTMDELFVTNSGRVVKNRNNYLRNRYDQCLFVDDKNPDVTYDPNYEEENKKYKKETKQKLYAQPTVSRKFFGRGISTFFPPVDDENETTSQEESDDEEEEQVEEINTTIPEVVKSTSTPTEDGFVINIDGEQKKRRIKFVVNRYKLQSINNKELRETMKLDVRLKLREERLPFKSKFKAIELDDRNWPGNYNVGILLSNCSNITNDETNDFDICVDDDLGDPYYHKTTIDAFIKELPGKQVVDDIRQIEANVSSENIELESKINDIDKNDLKYMIEKGLQIIKQQFYSEKTYLNVDNSASVFHVFSRRNADLLLYYMSPYNKKSKEMAHKAHLWFMQHLPDNLLAAYLNILRFAKSFGYKVSDILKENNDNHFNSNCNQKSEEIKKCIKDFINVKAIDPWFKEAKDALPTSISNVTCFIVLPNISTYDYCPVNIMHKELMENFIPSIGCHTEFVNLCFKTPEPVSVAELMEHCIEKVKIQLQSLLASRPNDHILTIGWGVTNAIIHRVLSEIGGVSASINFAYCNKTSDGIIGDVDHEITLSYCPQLFIVGENSTMFDLKYFNITRQTMTCETGLVVVGNGDSNLRVSANTLIRERVTQSSVNLIITEVVKDFIEAVTPFDDIPIKEFRKIMQPTDMDLHLDVDCQLLKENHTILYSAQALKKANESKNIKGNIKIDTTAPESPLTPSVKSAPIIHQPTIIHKTSTNSKSQNINTIPTTNESIFTSESSFKETSTFEERKSESETSLNNASAIDLGDLDIGGFGSFF</sequence>
<keyword evidence="4" id="KW-0547">Nucleotide-binding</keyword>
<dbReference type="InterPro" id="IPR039761">
    <property type="entry name" value="Bms1/Tsr1"/>
</dbReference>
<feature type="compositionally biased region" description="Basic and acidic residues" evidence="12">
    <location>
        <begin position="479"/>
        <end position="488"/>
    </location>
</feature>
<feature type="compositionally biased region" description="Basic and acidic residues" evidence="12">
    <location>
        <begin position="1442"/>
        <end position="1451"/>
    </location>
</feature>
<evidence type="ECO:0000256" key="3">
    <source>
        <dbReference type="ARBA" id="ARBA00022553"/>
    </source>
</evidence>
<keyword evidence="7" id="KW-0342">GTP-binding</keyword>
<dbReference type="GO" id="GO:0005525">
    <property type="term" value="F:GTP binding"/>
    <property type="evidence" value="ECO:0007669"/>
    <property type="project" value="UniProtKB-KW"/>
</dbReference>
<proteinExistence type="inferred from homology"/>
<feature type="compositionally biased region" description="Acidic residues" evidence="12">
    <location>
        <begin position="634"/>
        <end position="648"/>
    </location>
</feature>
<comment type="subcellular location">
    <subcellularLocation>
        <location evidence="1">Nucleus</location>
        <location evidence="1">Nucleolus</location>
    </subcellularLocation>
</comment>
<keyword evidence="6" id="KW-0067">ATP-binding</keyword>
<dbReference type="Gene3D" id="3.40.50.300">
    <property type="entry name" value="P-loop containing nucleotide triphosphate hydrolases"/>
    <property type="match status" value="1"/>
</dbReference>
<keyword evidence="8" id="KW-0539">Nucleus</keyword>
<feature type="compositionally biased region" description="Polar residues" evidence="12">
    <location>
        <begin position="1505"/>
        <end position="1517"/>
    </location>
</feature>
<dbReference type="InterPro" id="IPR037875">
    <property type="entry name" value="Bms1_N"/>
</dbReference>
<feature type="region of interest" description="Disordered" evidence="12">
    <location>
        <begin position="1764"/>
        <end position="1786"/>
    </location>
</feature>
<dbReference type="Proteomes" id="UP000035681">
    <property type="component" value="Unplaced"/>
</dbReference>
<dbReference type="GO" id="GO:0005524">
    <property type="term" value="F:ATP binding"/>
    <property type="evidence" value="ECO:0007669"/>
    <property type="project" value="UniProtKB-KW"/>
</dbReference>
<dbReference type="GO" id="GO:0005654">
    <property type="term" value="C:nucleoplasm"/>
    <property type="evidence" value="ECO:0007669"/>
    <property type="project" value="UniProtKB-ARBA"/>
</dbReference>
<feature type="compositionally biased region" description="Acidic residues" evidence="12">
    <location>
        <begin position="1767"/>
        <end position="1786"/>
    </location>
</feature>
<feature type="region of interest" description="Disordered" evidence="12">
    <location>
        <begin position="627"/>
        <end position="659"/>
    </location>
</feature>
<dbReference type="AlphaFoldDB" id="A0AAF5CYY1"/>
<evidence type="ECO:0000256" key="10">
    <source>
        <dbReference type="ARBA" id="ARBA00061391"/>
    </source>
</evidence>
<dbReference type="GO" id="GO:0003924">
    <property type="term" value="F:GTPase activity"/>
    <property type="evidence" value="ECO:0007669"/>
    <property type="project" value="InterPro"/>
</dbReference>
<dbReference type="PANTHER" id="PTHR12858:SF2">
    <property type="entry name" value="RIBOSOME BIOGENESIS PROTEIN BMS1 HOMOLOG"/>
    <property type="match status" value="1"/>
</dbReference>
<feature type="region of interest" description="Disordered" evidence="12">
    <location>
        <begin position="1629"/>
        <end position="1649"/>
    </location>
</feature>
<evidence type="ECO:0000256" key="1">
    <source>
        <dbReference type="ARBA" id="ARBA00004604"/>
    </source>
</evidence>
<evidence type="ECO:0000313" key="15">
    <source>
        <dbReference type="WBParaSite" id="TCONS_00003894.p1"/>
    </source>
</evidence>
<protein>
    <submittedName>
        <fullName evidence="15">KAT8 regulatory NSL complex subunit 3</fullName>
    </submittedName>
</protein>
<keyword evidence="2" id="KW-0690">Ribosome biogenesis</keyword>
<evidence type="ECO:0000256" key="11">
    <source>
        <dbReference type="SAM" id="Coils"/>
    </source>
</evidence>
<dbReference type="InterPro" id="IPR030387">
    <property type="entry name" value="G_Bms1/Tsr1_dom"/>
</dbReference>
<evidence type="ECO:0000313" key="14">
    <source>
        <dbReference type="Proteomes" id="UP000035681"/>
    </source>
</evidence>
<dbReference type="SMART" id="SM01362">
    <property type="entry name" value="DUF663"/>
    <property type="match status" value="1"/>
</dbReference>
<feature type="domain" description="Bms1-type G" evidence="13">
    <location>
        <begin position="106"/>
        <end position="271"/>
    </location>
</feature>
<dbReference type="InterPro" id="IPR007034">
    <property type="entry name" value="BMS1_TSR1_C"/>
</dbReference>
<evidence type="ECO:0000256" key="2">
    <source>
        <dbReference type="ARBA" id="ARBA00022517"/>
    </source>
</evidence>
<dbReference type="Pfam" id="PF08560">
    <property type="entry name" value="DUF1757"/>
    <property type="match status" value="1"/>
</dbReference>
<keyword evidence="5" id="KW-0378">Hydrolase</keyword>
<evidence type="ECO:0000256" key="12">
    <source>
        <dbReference type="SAM" id="MobiDB-lite"/>
    </source>
</evidence>
<organism evidence="14 15">
    <name type="scientific">Strongyloides stercoralis</name>
    <name type="common">Threadworm</name>
    <dbReference type="NCBI Taxonomy" id="6248"/>
    <lineage>
        <taxon>Eukaryota</taxon>
        <taxon>Metazoa</taxon>
        <taxon>Ecdysozoa</taxon>
        <taxon>Nematoda</taxon>
        <taxon>Chromadorea</taxon>
        <taxon>Rhabditida</taxon>
        <taxon>Tylenchina</taxon>
        <taxon>Panagrolaimomorpha</taxon>
        <taxon>Strongyloidoidea</taxon>
        <taxon>Strongyloididae</taxon>
        <taxon>Strongyloides</taxon>
    </lineage>
</organism>
<comment type="similarity">
    <text evidence="10">Belongs to the TRAFAC class translation factor GTPase superfamily. Bms1-like GTPase family. BMS1 subfamily.</text>
</comment>
<keyword evidence="11" id="KW-0175">Coiled coil</keyword>
<dbReference type="FunFam" id="3.40.50.300:FF:000105">
    <property type="entry name" value="BMS1 ribosome biogenesis factor"/>
    <property type="match status" value="1"/>
</dbReference>
<dbReference type="SMART" id="SM00785">
    <property type="entry name" value="AARP2CN"/>
    <property type="match status" value="1"/>
</dbReference>
<dbReference type="WBParaSite" id="TCONS_00003894.p1">
    <property type="protein sequence ID" value="TCONS_00003894.p1"/>
    <property type="gene ID" value="XLOC_000597"/>
</dbReference>
<feature type="compositionally biased region" description="Basic and acidic residues" evidence="12">
    <location>
        <begin position="1519"/>
        <end position="1529"/>
    </location>
</feature>
<dbReference type="Pfam" id="PF04950">
    <property type="entry name" value="RIBIOP_C"/>
    <property type="match status" value="1"/>
</dbReference>
<evidence type="ECO:0000256" key="9">
    <source>
        <dbReference type="ARBA" id="ARBA00049117"/>
    </source>
</evidence>